<reference evidence="2" key="1">
    <citation type="submission" date="2023-08" db="EMBL/GenBank/DDBJ databases">
        <title>A de novo genome assembly of Solanum verrucosum Schlechtendal, a Mexican diploid species geographically isolated from the other diploid A-genome species in potato relatives.</title>
        <authorList>
            <person name="Hosaka K."/>
        </authorList>
    </citation>
    <scope>NUCLEOTIDE SEQUENCE</scope>
    <source>
        <tissue evidence="2">Young leaves</tissue>
    </source>
</reference>
<dbReference type="Pfam" id="PF07985">
    <property type="entry name" value="SRR1"/>
    <property type="match status" value="1"/>
</dbReference>
<dbReference type="AlphaFoldDB" id="A0AAF0QX93"/>
<evidence type="ECO:0000313" key="3">
    <source>
        <dbReference type="Proteomes" id="UP001234989"/>
    </source>
</evidence>
<keyword evidence="3" id="KW-1185">Reference proteome</keyword>
<dbReference type="InterPro" id="IPR012942">
    <property type="entry name" value="SRR1-like"/>
</dbReference>
<feature type="domain" description="SRR1-like" evidence="1">
    <location>
        <begin position="12"/>
        <end position="184"/>
    </location>
</feature>
<organism evidence="2 3">
    <name type="scientific">Solanum verrucosum</name>
    <dbReference type="NCBI Taxonomy" id="315347"/>
    <lineage>
        <taxon>Eukaryota</taxon>
        <taxon>Viridiplantae</taxon>
        <taxon>Streptophyta</taxon>
        <taxon>Embryophyta</taxon>
        <taxon>Tracheophyta</taxon>
        <taxon>Spermatophyta</taxon>
        <taxon>Magnoliopsida</taxon>
        <taxon>eudicotyledons</taxon>
        <taxon>Gunneridae</taxon>
        <taxon>Pentapetalae</taxon>
        <taxon>asterids</taxon>
        <taxon>lamiids</taxon>
        <taxon>Solanales</taxon>
        <taxon>Solanaceae</taxon>
        <taxon>Solanoideae</taxon>
        <taxon>Solaneae</taxon>
        <taxon>Solanum</taxon>
    </lineage>
</organism>
<proteinExistence type="predicted"/>
<dbReference type="GO" id="GO:0005634">
    <property type="term" value="C:nucleus"/>
    <property type="evidence" value="ECO:0007669"/>
    <property type="project" value="TreeGrafter"/>
</dbReference>
<name>A0AAF0QX93_SOLVR</name>
<protein>
    <recommendedName>
        <fullName evidence="1">SRR1-like domain-containing protein</fullName>
    </recommendedName>
</protein>
<gene>
    <name evidence="2" type="ORF">MTR67_025484</name>
</gene>
<dbReference type="InterPro" id="IPR040044">
    <property type="entry name" value="SRR1L"/>
</dbReference>
<accession>A0AAF0QX93</accession>
<evidence type="ECO:0000259" key="1">
    <source>
        <dbReference type="Pfam" id="PF07985"/>
    </source>
</evidence>
<evidence type="ECO:0000313" key="2">
    <source>
        <dbReference type="EMBL" id="WMV32099.1"/>
    </source>
</evidence>
<dbReference type="GO" id="GO:0005737">
    <property type="term" value="C:cytoplasm"/>
    <property type="evidence" value="ECO:0007669"/>
    <property type="project" value="TreeGrafter"/>
</dbReference>
<dbReference type="Proteomes" id="UP001234989">
    <property type="component" value="Chromosome 6"/>
</dbReference>
<dbReference type="PANTHER" id="PTHR28626">
    <property type="entry name" value="SRR1-LIKE PROTEIN"/>
    <property type="match status" value="1"/>
</dbReference>
<dbReference type="EMBL" id="CP133617">
    <property type="protein sequence ID" value="WMV32099.1"/>
    <property type="molecule type" value="Genomic_DNA"/>
</dbReference>
<sequence length="205" mass="23901">MLDDLENNKIIQQQFKDVLGSCTHVHVVIYCLGSIDYDLSLQVQLALVLQLKEDAKWIGNIEIYDPVIYMVDILACNRLGLKVLDFTKDCKRKSQRPTMFYMSYPYYTLIGNLLGANWSSICLNWIILLTCSLHEAFKKVSHNLLCNHETMIRLQKIMKFTIEFDIKITEKEKEEKFPDVAWHFFGVDANFDTDIVSQPEPIPWT</sequence>
<dbReference type="PANTHER" id="PTHR28626:SF4">
    <property type="entry name" value="PROTEIN SENSITIVITY TO RED LIGHT REDUCED 1-LIKE"/>
    <property type="match status" value="1"/>
</dbReference>